<feature type="domain" description="DUF6924" evidence="1">
    <location>
        <begin position="146"/>
        <end position="275"/>
    </location>
</feature>
<dbReference type="AlphaFoldDB" id="B5GS46"/>
<keyword evidence="2" id="KW-0614">Plasmid</keyword>
<keyword evidence="3" id="KW-1185">Reference proteome</keyword>
<dbReference type="EMBL" id="CM000914">
    <property type="protein sequence ID" value="EFG03836.2"/>
    <property type="molecule type" value="Genomic_DNA"/>
</dbReference>
<name>B5GS46_STRCL</name>
<protein>
    <recommendedName>
        <fullName evidence="1">DUF6924 domain-containing protein</fullName>
    </recommendedName>
</protein>
<evidence type="ECO:0000259" key="1">
    <source>
        <dbReference type="Pfam" id="PF21962"/>
    </source>
</evidence>
<evidence type="ECO:0000313" key="2">
    <source>
        <dbReference type="EMBL" id="EFG03836.2"/>
    </source>
</evidence>
<evidence type="ECO:0000313" key="3">
    <source>
        <dbReference type="Proteomes" id="UP000002357"/>
    </source>
</evidence>
<proteinExistence type="predicted"/>
<accession>B5GS46</accession>
<gene>
    <name evidence="2" type="ORF">SCLAV_p0345</name>
</gene>
<sequence>MNCWTGSGAAGTVMSWWHRTVVCGCGCGWSRARAGTFSTAAMYRRSLPGAASPLPWSSWRTPPWCTARAGRCWWTSRRYRGAACGCRRSGSVGVLAAVLEGTLSFGDLVSGVDTHGTYQGGRGRPAFTPSVPVRGVFPALPAADAALLVRTEFGDEAGWRALLVSLGGVDEDSWIGADGAADEPPGGGYPLRALVVDDPVFDGLAPGQVPALVPPGKHTPLVTLADVRTFTEPGRPLTAVDLYDAPGHIAVLPARMAGSMACNLEISNMDFHSYVLEDGTEPWWDN</sequence>
<reference evidence="2 3" key="1">
    <citation type="journal article" date="2010" name="Genome Biol. Evol.">
        <title>The sequence of a 1.8-mb bacterial linear plasmid reveals a rich evolutionary reservoir of secondary metabolic pathways.</title>
        <authorList>
            <person name="Medema M.H."/>
            <person name="Trefzer A."/>
            <person name="Kovalchuk A."/>
            <person name="van den Berg M."/>
            <person name="Mueller U."/>
            <person name="Heijne W."/>
            <person name="Wu L."/>
            <person name="Alam M.T."/>
            <person name="Ronning C.M."/>
            <person name="Nierman W.C."/>
            <person name="Bovenberg R.A.L."/>
            <person name="Breitling R."/>
            <person name="Takano E."/>
        </authorList>
    </citation>
    <scope>NUCLEOTIDE SEQUENCE [LARGE SCALE GENOMIC DNA]</scope>
    <source>
        <strain evidence="3">ATCC 27064 / DSM 738 / JCM 4710 / NBRC 13307 / NCIMB 12785 / NRRL 3585 / VKM Ac-602</strain>
        <plasmid evidence="2">pSCL4</plasmid>
    </source>
</reference>
<dbReference type="Pfam" id="PF21962">
    <property type="entry name" value="DUF6924"/>
    <property type="match status" value="1"/>
</dbReference>
<dbReference type="OrthoDB" id="7854965at2"/>
<geneLocation type="plasmid" evidence="2 3">
    <name>pSCL4</name>
</geneLocation>
<organism evidence="2 3">
    <name type="scientific">Streptomyces clavuligerus</name>
    <dbReference type="NCBI Taxonomy" id="1901"/>
    <lineage>
        <taxon>Bacteria</taxon>
        <taxon>Bacillati</taxon>
        <taxon>Actinomycetota</taxon>
        <taxon>Actinomycetes</taxon>
        <taxon>Kitasatosporales</taxon>
        <taxon>Streptomycetaceae</taxon>
        <taxon>Streptomyces</taxon>
    </lineage>
</organism>
<dbReference type="eggNOG" id="ENOG5030I49">
    <property type="taxonomic scope" value="Bacteria"/>
</dbReference>
<dbReference type="InterPro" id="IPR053832">
    <property type="entry name" value="DUF6924"/>
</dbReference>
<dbReference type="Proteomes" id="UP000002357">
    <property type="component" value="Plasmid pSCL4"/>
</dbReference>